<protein>
    <submittedName>
        <fullName evidence="1">Uncharacterized protein</fullName>
    </submittedName>
</protein>
<organism evidence="1 2">
    <name type="scientific">Acropora cervicornis</name>
    <name type="common">Staghorn coral</name>
    <dbReference type="NCBI Taxonomy" id="6130"/>
    <lineage>
        <taxon>Eukaryota</taxon>
        <taxon>Metazoa</taxon>
        <taxon>Cnidaria</taxon>
        <taxon>Anthozoa</taxon>
        <taxon>Hexacorallia</taxon>
        <taxon>Scleractinia</taxon>
        <taxon>Astrocoeniina</taxon>
        <taxon>Acroporidae</taxon>
        <taxon>Acropora</taxon>
    </lineage>
</organism>
<dbReference type="AlphaFoldDB" id="A0AAD9PTQ8"/>
<sequence>MKTCFVTWNRTWGVNCTVVKDAIIMQIKKWTSADNCKDGGEKCLYMLKEVTDNQIKATHTTPKHHYVDDLTFTFKSNASEFCNVEGYSTSETWYAVLDAGTNYCNLHNLITGKMLLQAREAAELVLTSLQNTVKQQVIAYAHSIHQETVGNIENEEKHEVVDWLQTPCL</sequence>
<evidence type="ECO:0000313" key="1">
    <source>
        <dbReference type="EMBL" id="KAK2548784.1"/>
    </source>
</evidence>
<reference evidence="1" key="2">
    <citation type="journal article" date="2023" name="Science">
        <title>Genomic signatures of disease resistance in endangered staghorn corals.</title>
        <authorList>
            <person name="Vollmer S.V."/>
            <person name="Selwyn J.D."/>
            <person name="Despard B.A."/>
            <person name="Roesel C.L."/>
        </authorList>
    </citation>
    <scope>NUCLEOTIDE SEQUENCE</scope>
    <source>
        <strain evidence="1">K2</strain>
    </source>
</reference>
<dbReference type="Proteomes" id="UP001249851">
    <property type="component" value="Unassembled WGS sequence"/>
</dbReference>
<comment type="caution">
    <text evidence="1">The sequence shown here is derived from an EMBL/GenBank/DDBJ whole genome shotgun (WGS) entry which is preliminary data.</text>
</comment>
<proteinExistence type="predicted"/>
<gene>
    <name evidence="1" type="ORF">P5673_030927</name>
</gene>
<name>A0AAD9PTQ8_ACRCE</name>
<reference evidence="1" key="1">
    <citation type="journal article" date="2023" name="G3 (Bethesda)">
        <title>Whole genome assembly and annotation of the endangered Caribbean coral Acropora cervicornis.</title>
        <authorList>
            <person name="Selwyn J.D."/>
            <person name="Vollmer S.V."/>
        </authorList>
    </citation>
    <scope>NUCLEOTIDE SEQUENCE</scope>
    <source>
        <strain evidence="1">K2</strain>
    </source>
</reference>
<dbReference type="PANTHER" id="PTHR38564">
    <property type="entry name" value="SI:CH73-250A16.5-RELATED"/>
    <property type="match status" value="1"/>
</dbReference>
<accession>A0AAD9PTQ8</accession>
<keyword evidence="2" id="KW-1185">Reference proteome</keyword>
<evidence type="ECO:0000313" key="2">
    <source>
        <dbReference type="Proteomes" id="UP001249851"/>
    </source>
</evidence>
<dbReference type="EMBL" id="JARQWQ010000138">
    <property type="protein sequence ID" value="KAK2548784.1"/>
    <property type="molecule type" value="Genomic_DNA"/>
</dbReference>
<dbReference type="PANTHER" id="PTHR38564:SF2">
    <property type="entry name" value="WU:FC46H12 PRECURSOR"/>
    <property type="match status" value="1"/>
</dbReference>